<proteinExistence type="inferred from homology"/>
<dbReference type="AlphaFoldDB" id="A0A1H7W033"/>
<name>A0A1H7W033_9BACT</name>
<dbReference type="InterPro" id="IPR003593">
    <property type="entry name" value="AAA+_ATPase"/>
</dbReference>
<dbReference type="Gene3D" id="1.10.10.1020">
    <property type="entry name" value="RecBCD complex, subunit RecD, N-terminal domain"/>
    <property type="match status" value="1"/>
</dbReference>
<dbReference type="Pfam" id="PF13245">
    <property type="entry name" value="AAA_19"/>
    <property type="match status" value="1"/>
</dbReference>
<sequence length="648" mass="72438">MESDERFLQVFSDLDRHFGRLMEKFSGRNNPAVFLAAALTSRSCRKGHVCLDLPGCAGKPVIAEVQEDGPADFIPDIPEGLLPVCPSLSSWQEILRASPVVGRPGEYKPLILDDDGRLYLYRYWFYEDLLIRFLEGCADSHTETDFREAEEPVFNWPELEESLHRVFPGDWPTSEYIGKKFEEPFPDMQRIAALAVLRKRFVVISGSPGTGKTTAAARILALLQRLKRGSNLRIALAAPTGKAAIRLEEAMKKACGSFSPEFQPEKAMTLHRLLGVIPGSPYFRHNPDNPLPYDLVVVDEASMVDLPLMAKLVSALYPTSRLLLLGDRDQLASVEAGAVLGDLCGLVEGENSYSPAFLENIGKIAGVPFVFPKTAGPQSPLADSIIFLRKNYRFDKESGIGQLSSAVNQGNFEGALSILKSAHFADIGWQVLPESQNLGLGLKNAVLSYFKEYLQAVRNSEDLERLFTLFERFRILCAFRRGSFGVLAVNVLLENLLRSEGLIYGDGRWYPGRPVMITQNDYALELFNGDVGLTLPDRTDGGLSVFFRDPEKGFRHFAPFRLPEHESVYAMTIHKSQGSEFDEVLMLLSDRETPLLTRELVYTGVTRAKKRLSLWGREDSLRKAISRRTERISGLRSALRQFGCKETT</sequence>
<dbReference type="OrthoDB" id="9763659at2"/>
<dbReference type="InterPro" id="IPR027417">
    <property type="entry name" value="P-loop_NTPase"/>
</dbReference>
<dbReference type="CDD" id="cd18809">
    <property type="entry name" value="SF1_C_RecD"/>
    <property type="match status" value="1"/>
</dbReference>
<keyword evidence="2" id="KW-0547">Nucleotide-binding</keyword>
<reference evidence="12 13" key="1">
    <citation type="submission" date="2016-10" db="EMBL/GenBank/DDBJ databases">
        <authorList>
            <person name="de Groot N.N."/>
        </authorList>
    </citation>
    <scope>NUCLEOTIDE SEQUENCE [LARGE SCALE GENOMIC DNA]</scope>
    <source>
        <strain evidence="12 13">DSM 8423</strain>
    </source>
</reference>
<organism evidence="12 13">
    <name type="scientific">Syntrophus gentianae</name>
    <dbReference type="NCBI Taxonomy" id="43775"/>
    <lineage>
        <taxon>Bacteria</taxon>
        <taxon>Pseudomonadati</taxon>
        <taxon>Thermodesulfobacteriota</taxon>
        <taxon>Syntrophia</taxon>
        <taxon>Syntrophales</taxon>
        <taxon>Syntrophaceae</taxon>
        <taxon>Syntrophus</taxon>
    </lineage>
</organism>
<dbReference type="InterPro" id="IPR027785">
    <property type="entry name" value="UvrD-like_helicase_C"/>
</dbReference>
<dbReference type="CDD" id="cd17933">
    <property type="entry name" value="DEXSc_RecD-like"/>
    <property type="match status" value="1"/>
</dbReference>
<dbReference type="GO" id="GO:0005524">
    <property type="term" value="F:ATP binding"/>
    <property type="evidence" value="ECO:0007669"/>
    <property type="project" value="UniProtKB-KW"/>
</dbReference>
<dbReference type="SMART" id="SM00382">
    <property type="entry name" value="AAA"/>
    <property type="match status" value="1"/>
</dbReference>
<dbReference type="GO" id="GO:0006302">
    <property type="term" value="P:double-strand break repair"/>
    <property type="evidence" value="ECO:0007669"/>
    <property type="project" value="InterPro"/>
</dbReference>
<keyword evidence="9" id="KW-0234">DNA repair</keyword>
<dbReference type="GO" id="GO:0006310">
    <property type="term" value="P:DNA recombination"/>
    <property type="evidence" value="ECO:0007669"/>
    <property type="project" value="InterPro"/>
</dbReference>
<evidence type="ECO:0000256" key="5">
    <source>
        <dbReference type="ARBA" id="ARBA00022806"/>
    </source>
</evidence>
<dbReference type="Gene3D" id="3.40.50.300">
    <property type="entry name" value="P-loop containing nucleotide triphosphate hydrolases"/>
    <property type="match status" value="3"/>
</dbReference>
<dbReference type="NCBIfam" id="TIGR01447">
    <property type="entry name" value="recD"/>
    <property type="match status" value="1"/>
</dbReference>
<evidence type="ECO:0000256" key="1">
    <source>
        <dbReference type="ARBA" id="ARBA00022722"/>
    </source>
</evidence>
<evidence type="ECO:0000256" key="10">
    <source>
        <dbReference type="ARBA" id="ARBA00023235"/>
    </source>
</evidence>
<keyword evidence="3" id="KW-0227">DNA damage</keyword>
<keyword evidence="13" id="KW-1185">Reference proteome</keyword>
<dbReference type="Pfam" id="PF21185">
    <property type="entry name" value="RecD_N"/>
    <property type="match status" value="1"/>
</dbReference>
<dbReference type="RefSeq" id="WP_093882593.1">
    <property type="nucleotide sequence ID" value="NZ_FOBS01000005.1"/>
</dbReference>
<keyword evidence="5 12" id="KW-0347">Helicase</keyword>
<dbReference type="GO" id="GO:0008854">
    <property type="term" value="F:exodeoxyribonuclease V activity"/>
    <property type="evidence" value="ECO:0007669"/>
    <property type="project" value="InterPro"/>
</dbReference>
<dbReference type="Proteomes" id="UP000198744">
    <property type="component" value="Unassembled WGS sequence"/>
</dbReference>
<feature type="domain" description="Helicase ATP-binding" evidence="11">
    <location>
        <begin position="193"/>
        <end position="325"/>
    </location>
</feature>
<evidence type="ECO:0000313" key="13">
    <source>
        <dbReference type="Proteomes" id="UP000198744"/>
    </source>
</evidence>
<dbReference type="HAMAP" id="MF_01487">
    <property type="entry name" value="RecD"/>
    <property type="match status" value="1"/>
</dbReference>
<dbReference type="InterPro" id="IPR049550">
    <property type="entry name" value="RecD_N"/>
</dbReference>
<evidence type="ECO:0000256" key="4">
    <source>
        <dbReference type="ARBA" id="ARBA00022801"/>
    </source>
</evidence>
<protein>
    <submittedName>
        <fullName evidence="12">DNA helicase/exodeoxyribonuclease V, alpha subunit</fullName>
    </submittedName>
</protein>
<dbReference type="GO" id="GO:0009338">
    <property type="term" value="C:exodeoxyribonuclease V complex"/>
    <property type="evidence" value="ECO:0007669"/>
    <property type="project" value="InterPro"/>
</dbReference>
<dbReference type="PANTHER" id="PTHR43788:SF6">
    <property type="entry name" value="DNA HELICASE B"/>
    <property type="match status" value="1"/>
</dbReference>
<evidence type="ECO:0000313" key="12">
    <source>
        <dbReference type="EMBL" id="SEM14435.1"/>
    </source>
</evidence>
<evidence type="ECO:0000256" key="3">
    <source>
        <dbReference type="ARBA" id="ARBA00022763"/>
    </source>
</evidence>
<dbReference type="Pfam" id="PF13538">
    <property type="entry name" value="UvrD_C_2"/>
    <property type="match status" value="1"/>
</dbReference>
<evidence type="ECO:0000256" key="6">
    <source>
        <dbReference type="ARBA" id="ARBA00022839"/>
    </source>
</evidence>
<gene>
    <name evidence="12" type="ORF">SAMN04489760_10555</name>
</gene>
<keyword evidence="4" id="KW-0378">Hydrolase</keyword>
<dbReference type="InterPro" id="IPR014001">
    <property type="entry name" value="Helicase_ATP-bd"/>
</dbReference>
<dbReference type="STRING" id="43775.SAMN04489760_10555"/>
<dbReference type="InterPro" id="IPR041851">
    <property type="entry name" value="RecD_N_sf"/>
</dbReference>
<keyword evidence="10" id="KW-0413">Isomerase</keyword>
<dbReference type="GO" id="GO:0003677">
    <property type="term" value="F:DNA binding"/>
    <property type="evidence" value="ECO:0007669"/>
    <property type="project" value="UniProtKB-KW"/>
</dbReference>
<dbReference type="PANTHER" id="PTHR43788">
    <property type="entry name" value="DNA2/NAM7 HELICASE FAMILY MEMBER"/>
    <property type="match status" value="1"/>
</dbReference>
<dbReference type="SUPFAM" id="SSF52540">
    <property type="entry name" value="P-loop containing nucleoside triphosphate hydrolases"/>
    <property type="match status" value="2"/>
</dbReference>
<keyword evidence="7" id="KW-0067">ATP-binding</keyword>
<keyword evidence="8" id="KW-0238">DNA-binding</keyword>
<dbReference type="Gene3D" id="2.30.30.940">
    <property type="match status" value="1"/>
</dbReference>
<dbReference type="InterPro" id="IPR006344">
    <property type="entry name" value="RecD"/>
</dbReference>
<evidence type="ECO:0000259" key="11">
    <source>
        <dbReference type="PROSITE" id="PS51192"/>
    </source>
</evidence>
<evidence type="ECO:0000256" key="7">
    <source>
        <dbReference type="ARBA" id="ARBA00022840"/>
    </source>
</evidence>
<dbReference type="InterPro" id="IPR050534">
    <property type="entry name" value="Coronavir_polyprotein_1ab"/>
</dbReference>
<keyword evidence="1" id="KW-0540">Nuclease</keyword>
<evidence type="ECO:0000256" key="9">
    <source>
        <dbReference type="ARBA" id="ARBA00023204"/>
    </source>
</evidence>
<keyword evidence="6" id="KW-0269">Exonuclease</keyword>
<dbReference type="GO" id="GO:0017116">
    <property type="term" value="F:single-stranded DNA helicase activity"/>
    <property type="evidence" value="ECO:0007669"/>
    <property type="project" value="TreeGrafter"/>
</dbReference>
<accession>A0A1H7W033</accession>
<evidence type="ECO:0000256" key="2">
    <source>
        <dbReference type="ARBA" id="ARBA00022741"/>
    </source>
</evidence>
<dbReference type="EMBL" id="FOBS01000005">
    <property type="protein sequence ID" value="SEM14435.1"/>
    <property type="molecule type" value="Genomic_DNA"/>
</dbReference>
<evidence type="ECO:0000256" key="8">
    <source>
        <dbReference type="ARBA" id="ARBA00023125"/>
    </source>
</evidence>
<dbReference type="PROSITE" id="PS51192">
    <property type="entry name" value="HELICASE_ATP_BIND_1"/>
    <property type="match status" value="1"/>
</dbReference>